<dbReference type="PANTHER" id="PTHR36766:SF40">
    <property type="entry name" value="DISEASE RESISTANCE PROTEIN RGA3"/>
    <property type="match status" value="1"/>
</dbReference>
<dbReference type="InterPro" id="IPR032675">
    <property type="entry name" value="LRR_dom_sf"/>
</dbReference>
<sequence length="288" mass="32666">MKIHSCPSLTCLSSRGQLPVTLINLEIRDCPKLESIAERFHNNNSLASISIWDCGNLKFIPEGLQNLNQLQGIHIFDCFSLVSMGKEGLPNTNFGIQVRRCPKLEALPNHLDSLNSLHHFEVWYCPSITSFPEKGFPTSLKSLSIVDLKLWKPLIEWGLYRLTSLKSLRIGGSPDIDAESFTEEEMGIVLPSSLTHLNITDFKKLKYLSSEGFQNLTSLTSLFIMHCPNLISFPVVGLPSSLLHLLIVDSPLLKKQCKRNEGREWSKIAHIPYIEIDRKNIYDEDYEE</sequence>
<evidence type="ECO:0000313" key="2">
    <source>
        <dbReference type="EMBL" id="TXG50863.1"/>
    </source>
</evidence>
<protein>
    <recommendedName>
        <fullName evidence="4">NB-ARC domain-containing protein</fullName>
    </recommendedName>
</protein>
<reference evidence="3" key="1">
    <citation type="journal article" date="2019" name="Gigascience">
        <title>De novo genome assembly of the endangered Acer yangbiense, a plant species with extremely small populations endemic to Yunnan Province, China.</title>
        <authorList>
            <person name="Yang J."/>
            <person name="Wariss H.M."/>
            <person name="Tao L."/>
            <person name="Zhang R."/>
            <person name="Yun Q."/>
            <person name="Hollingsworth P."/>
            <person name="Dao Z."/>
            <person name="Luo G."/>
            <person name="Guo H."/>
            <person name="Ma Y."/>
            <person name="Sun W."/>
        </authorList>
    </citation>
    <scope>NUCLEOTIDE SEQUENCE [LARGE SCALE GENOMIC DNA]</scope>
    <source>
        <strain evidence="3">cv. Malutang</strain>
    </source>
</reference>
<dbReference type="EMBL" id="VAHF01000011">
    <property type="protein sequence ID" value="TXG50863.1"/>
    <property type="molecule type" value="Genomic_DNA"/>
</dbReference>
<evidence type="ECO:0000256" key="1">
    <source>
        <dbReference type="ARBA" id="ARBA00022821"/>
    </source>
</evidence>
<gene>
    <name evidence="2" type="ORF">EZV62_023387</name>
</gene>
<dbReference type="Proteomes" id="UP000323000">
    <property type="component" value="Chromosome 11"/>
</dbReference>
<proteinExistence type="predicted"/>
<name>A0A5C7H1M8_9ROSI</name>
<dbReference type="GO" id="GO:0006952">
    <property type="term" value="P:defense response"/>
    <property type="evidence" value="ECO:0007669"/>
    <property type="project" value="UniProtKB-KW"/>
</dbReference>
<dbReference type="PANTHER" id="PTHR36766">
    <property type="entry name" value="PLANT BROAD-SPECTRUM MILDEW RESISTANCE PROTEIN RPW8"/>
    <property type="match status" value="1"/>
</dbReference>
<dbReference type="SUPFAM" id="SSF52058">
    <property type="entry name" value="L domain-like"/>
    <property type="match status" value="1"/>
</dbReference>
<accession>A0A5C7H1M8</accession>
<dbReference type="Gene3D" id="3.80.10.10">
    <property type="entry name" value="Ribonuclease Inhibitor"/>
    <property type="match status" value="2"/>
</dbReference>
<dbReference type="AlphaFoldDB" id="A0A5C7H1M8"/>
<keyword evidence="3" id="KW-1185">Reference proteome</keyword>
<keyword evidence="1" id="KW-0611">Plant defense</keyword>
<comment type="caution">
    <text evidence="2">The sequence shown here is derived from an EMBL/GenBank/DDBJ whole genome shotgun (WGS) entry which is preliminary data.</text>
</comment>
<evidence type="ECO:0008006" key="4">
    <source>
        <dbReference type="Google" id="ProtNLM"/>
    </source>
</evidence>
<dbReference type="OrthoDB" id="982867at2759"/>
<evidence type="ECO:0000313" key="3">
    <source>
        <dbReference type="Proteomes" id="UP000323000"/>
    </source>
</evidence>
<organism evidence="2 3">
    <name type="scientific">Acer yangbiense</name>
    <dbReference type="NCBI Taxonomy" id="1000413"/>
    <lineage>
        <taxon>Eukaryota</taxon>
        <taxon>Viridiplantae</taxon>
        <taxon>Streptophyta</taxon>
        <taxon>Embryophyta</taxon>
        <taxon>Tracheophyta</taxon>
        <taxon>Spermatophyta</taxon>
        <taxon>Magnoliopsida</taxon>
        <taxon>eudicotyledons</taxon>
        <taxon>Gunneridae</taxon>
        <taxon>Pentapetalae</taxon>
        <taxon>rosids</taxon>
        <taxon>malvids</taxon>
        <taxon>Sapindales</taxon>
        <taxon>Sapindaceae</taxon>
        <taxon>Hippocastanoideae</taxon>
        <taxon>Acereae</taxon>
        <taxon>Acer</taxon>
    </lineage>
</organism>